<dbReference type="PROSITE" id="PS51257">
    <property type="entry name" value="PROKAR_LIPOPROTEIN"/>
    <property type="match status" value="1"/>
</dbReference>
<reference evidence="1 2" key="1">
    <citation type="submission" date="2020-12" db="EMBL/GenBank/DDBJ databases">
        <title>Olleya sediminilitoris sp. nov., isolated from a tidal flat.</title>
        <authorList>
            <person name="Park S."/>
            <person name="Yoon J.-H."/>
        </authorList>
    </citation>
    <scope>NUCLEOTIDE SEQUENCE [LARGE SCALE GENOMIC DNA]</scope>
    <source>
        <strain evidence="1 2">YSTF-M6</strain>
    </source>
</reference>
<accession>A0ABS1WPW1</accession>
<sequence length="195" mass="22505">MNKILFLPILFLLISCNQKQKQIDPWNNRIAEYQAETEKNKSDIILDTLVFNQNMNGKELTEKYAFGLSELQFYKQFVSENKILEKQILTELHSKTEITYLGKLRDLNNQNSYHVIKNFKTIGIGKMESPRGISNIAFLSDNLEKAIIYRMSLPNELPEKIENNILYFKLESEKVGISILGGLPQMLCLPKIGCN</sequence>
<comment type="caution">
    <text evidence="1">The sequence shown here is derived from an EMBL/GenBank/DDBJ whole genome shotgun (WGS) entry which is preliminary data.</text>
</comment>
<protein>
    <recommendedName>
        <fullName evidence="3">Lipoprotein</fullName>
    </recommendedName>
</protein>
<evidence type="ECO:0000313" key="2">
    <source>
        <dbReference type="Proteomes" id="UP000605013"/>
    </source>
</evidence>
<dbReference type="EMBL" id="JAEMEF010000018">
    <property type="protein sequence ID" value="MBL7561165.1"/>
    <property type="molecule type" value="Genomic_DNA"/>
</dbReference>
<proteinExistence type="predicted"/>
<dbReference type="RefSeq" id="WP_203001661.1">
    <property type="nucleotide sequence ID" value="NZ_JAEMEF010000018.1"/>
</dbReference>
<keyword evidence="2" id="KW-1185">Reference proteome</keyword>
<evidence type="ECO:0008006" key="3">
    <source>
        <dbReference type="Google" id="ProtNLM"/>
    </source>
</evidence>
<organism evidence="1 2">
    <name type="scientific">Olleya sediminilitoris</name>
    <dbReference type="NCBI Taxonomy" id="2795739"/>
    <lineage>
        <taxon>Bacteria</taxon>
        <taxon>Pseudomonadati</taxon>
        <taxon>Bacteroidota</taxon>
        <taxon>Flavobacteriia</taxon>
        <taxon>Flavobacteriales</taxon>
        <taxon>Flavobacteriaceae</taxon>
    </lineage>
</organism>
<dbReference type="Proteomes" id="UP000605013">
    <property type="component" value="Unassembled WGS sequence"/>
</dbReference>
<gene>
    <name evidence="1" type="ORF">JAO71_15290</name>
</gene>
<name>A0ABS1WPW1_9FLAO</name>
<evidence type="ECO:0000313" key="1">
    <source>
        <dbReference type="EMBL" id="MBL7561165.1"/>
    </source>
</evidence>